<keyword evidence="2" id="KW-1185">Reference proteome</keyword>
<comment type="caution">
    <text evidence="1">The sequence shown here is derived from an EMBL/GenBank/DDBJ whole genome shotgun (WGS) entry which is preliminary data.</text>
</comment>
<accession>A0ACB8A1S2</accession>
<evidence type="ECO:0000313" key="1">
    <source>
        <dbReference type="EMBL" id="KAH7907186.1"/>
    </source>
</evidence>
<evidence type="ECO:0000313" key="2">
    <source>
        <dbReference type="Proteomes" id="UP000790377"/>
    </source>
</evidence>
<dbReference type="Proteomes" id="UP000790377">
    <property type="component" value="Unassembled WGS sequence"/>
</dbReference>
<reference evidence="1" key="1">
    <citation type="journal article" date="2021" name="New Phytol.">
        <title>Evolutionary innovations through gain and loss of genes in the ectomycorrhizal Boletales.</title>
        <authorList>
            <person name="Wu G."/>
            <person name="Miyauchi S."/>
            <person name="Morin E."/>
            <person name="Kuo A."/>
            <person name="Drula E."/>
            <person name="Varga T."/>
            <person name="Kohler A."/>
            <person name="Feng B."/>
            <person name="Cao Y."/>
            <person name="Lipzen A."/>
            <person name="Daum C."/>
            <person name="Hundley H."/>
            <person name="Pangilinan J."/>
            <person name="Johnson J."/>
            <person name="Barry K."/>
            <person name="LaButti K."/>
            <person name="Ng V."/>
            <person name="Ahrendt S."/>
            <person name="Min B."/>
            <person name="Choi I.G."/>
            <person name="Park H."/>
            <person name="Plett J.M."/>
            <person name="Magnuson J."/>
            <person name="Spatafora J.W."/>
            <person name="Nagy L.G."/>
            <person name="Henrissat B."/>
            <person name="Grigoriev I.V."/>
            <person name="Yang Z.L."/>
            <person name="Xu J."/>
            <person name="Martin F.M."/>
        </authorList>
    </citation>
    <scope>NUCLEOTIDE SEQUENCE</scope>
    <source>
        <strain evidence="1">ATCC 28755</strain>
    </source>
</reference>
<sequence length="552" mass="58860">MSFIICSRIHGFLYDQHHDYDSSVAFPTRNTIRILMKDLNLLVSDIIFFSFGICQCIEMLQSTDDEASLSSSTQPATEIEGEGEGDRSSSSGLSVYASEDVGHVGNDFDGPIFHKRAHAHGVISTYYPRRADISTSRSVTHTGVADVLELADTLFSTQHPAIFFCQVGNCGLSFSIIGQSGTTDILHISTQVSSTITRETDTIAPTTSVVSTTSITVLTSTLSSSQWRTVPETYTPTPSPQLQTTSERLTTTPESLTATPESHTTASGSLTATSESHTPTSGSHPMASQTHTPSLGIIAGSAAGGAAVLIAVILMAFCVVRRRSRRNGNRRAYNENQIVHSDSNSNSSSQVNLETSHEHEGLVMIPIDHDDEIKAPASAPPSTVGVPLSTTAIVPSVPVSNTLPTSLPRSTGLPTSPPGEPVPVASANLRLDSGSCSDPYPHSDYCSVHEADHPCPSYSCISLTENNYSIGSISRRRAGRDGSEGRGRQVEGDGDGQGRTRGRGARGRSRSSSRPIVRRMNIPSRSTARARAVLSDRSVETAPPPSYDFANQ</sequence>
<name>A0ACB8A1S2_9AGAM</name>
<protein>
    <submittedName>
        <fullName evidence="1">Uncharacterized protein</fullName>
    </submittedName>
</protein>
<gene>
    <name evidence="1" type="ORF">BJ138DRAFT_1129355</name>
</gene>
<dbReference type="EMBL" id="MU267930">
    <property type="protein sequence ID" value="KAH7907186.1"/>
    <property type="molecule type" value="Genomic_DNA"/>
</dbReference>
<organism evidence="1 2">
    <name type="scientific">Hygrophoropsis aurantiaca</name>
    <dbReference type="NCBI Taxonomy" id="72124"/>
    <lineage>
        <taxon>Eukaryota</taxon>
        <taxon>Fungi</taxon>
        <taxon>Dikarya</taxon>
        <taxon>Basidiomycota</taxon>
        <taxon>Agaricomycotina</taxon>
        <taxon>Agaricomycetes</taxon>
        <taxon>Agaricomycetidae</taxon>
        <taxon>Boletales</taxon>
        <taxon>Coniophorineae</taxon>
        <taxon>Hygrophoropsidaceae</taxon>
        <taxon>Hygrophoropsis</taxon>
    </lineage>
</organism>
<proteinExistence type="predicted"/>